<dbReference type="AlphaFoldDB" id="A0A6P8X4R8"/>
<reference evidence="2" key="1">
    <citation type="submission" date="2025-08" db="UniProtKB">
        <authorList>
            <consortium name="RefSeq"/>
        </authorList>
    </citation>
    <scope>IDENTIFICATION</scope>
    <source>
        <strain evidence="2">15112-1751.03</strain>
        <tissue evidence="2">Whole Adult</tissue>
    </source>
</reference>
<dbReference type="Proteomes" id="UP000515160">
    <property type="component" value="Chromosome 3"/>
</dbReference>
<keyword evidence="1" id="KW-1185">Reference proteome</keyword>
<dbReference type="GeneID" id="117570536"/>
<protein>
    <submittedName>
        <fullName evidence="2">Uncharacterized protein CG13380-like</fullName>
    </submittedName>
</protein>
<gene>
    <name evidence="2" type="primary">LOC117570536</name>
</gene>
<evidence type="ECO:0000313" key="1">
    <source>
        <dbReference type="Proteomes" id="UP000515160"/>
    </source>
</evidence>
<evidence type="ECO:0000313" key="2">
    <source>
        <dbReference type="RefSeq" id="XP_034108134.1"/>
    </source>
</evidence>
<accession>A0A6P8X4R8</accession>
<sequence>MEIQQEKLKSKYCWAGKTATAIRPIKSGQENSATGGDCICARKRGLISCVCCQKSFMGRIASRCPQHPEVAYLMDSRNCAFCGAAAKYLQIDEV</sequence>
<name>A0A6P8X4R8_DROAB</name>
<proteinExistence type="predicted"/>
<dbReference type="RefSeq" id="XP_034108134.1">
    <property type="nucleotide sequence ID" value="XM_034252243.2"/>
</dbReference>
<dbReference type="OrthoDB" id="7808876at2759"/>
<organism evidence="1 2">
    <name type="scientific">Drosophila albomicans</name>
    <name type="common">Fruit fly</name>
    <dbReference type="NCBI Taxonomy" id="7291"/>
    <lineage>
        <taxon>Eukaryota</taxon>
        <taxon>Metazoa</taxon>
        <taxon>Ecdysozoa</taxon>
        <taxon>Arthropoda</taxon>
        <taxon>Hexapoda</taxon>
        <taxon>Insecta</taxon>
        <taxon>Pterygota</taxon>
        <taxon>Neoptera</taxon>
        <taxon>Endopterygota</taxon>
        <taxon>Diptera</taxon>
        <taxon>Brachycera</taxon>
        <taxon>Muscomorpha</taxon>
        <taxon>Ephydroidea</taxon>
        <taxon>Drosophilidae</taxon>
        <taxon>Drosophila</taxon>
    </lineage>
</organism>